<reference evidence="1" key="1">
    <citation type="journal article" date="2021" name="New Phytol.">
        <title>Evolutionary innovations through gain and loss of genes in the ectomycorrhizal Boletales.</title>
        <authorList>
            <person name="Wu G."/>
            <person name="Miyauchi S."/>
            <person name="Morin E."/>
            <person name="Kuo A."/>
            <person name="Drula E."/>
            <person name="Varga T."/>
            <person name="Kohler A."/>
            <person name="Feng B."/>
            <person name="Cao Y."/>
            <person name="Lipzen A."/>
            <person name="Daum C."/>
            <person name="Hundley H."/>
            <person name="Pangilinan J."/>
            <person name="Johnson J."/>
            <person name="Barry K."/>
            <person name="LaButti K."/>
            <person name="Ng V."/>
            <person name="Ahrendt S."/>
            <person name="Min B."/>
            <person name="Choi I.G."/>
            <person name="Park H."/>
            <person name="Plett J.M."/>
            <person name="Magnuson J."/>
            <person name="Spatafora J.W."/>
            <person name="Nagy L.G."/>
            <person name="Henrissat B."/>
            <person name="Grigoriev I.V."/>
            <person name="Yang Z.L."/>
            <person name="Xu J."/>
            <person name="Martin F.M."/>
        </authorList>
    </citation>
    <scope>NUCLEOTIDE SEQUENCE</scope>
    <source>
        <strain evidence="1">KUC20120723A-06</strain>
    </source>
</reference>
<name>A0ACB8BVN8_9AGAM</name>
<evidence type="ECO:0000313" key="2">
    <source>
        <dbReference type="Proteomes" id="UP000790709"/>
    </source>
</evidence>
<keyword evidence="2" id="KW-1185">Reference proteome</keyword>
<gene>
    <name evidence="1" type="ORF">BV22DRAFT_1001461</name>
</gene>
<sequence length="308" mass="33664">MGPSSACQSVAKRIRQVLRDIHCPELVVIHAFWYILQLTSSTDDKASAFTFYHFLYQHGARTVDEVMLHAFIAAAMVSDKWVNDHSFAAKTWYARKFSGIPVATLNTTEIFMLKRLAWKTEIPTDQWRLWLEQLQNWGGSTARNGSLPQGSTSPRAIVDTVLDHMLLQDVARSHAPQPHHSVPHTSGGAPDAPMHAYKPDFISAVPSLPGPADWCPEADPVVEPTSHRQPVLFAPGAHRISVGQLSHDIASFPHTPPAFQYGRSMPLGTSFAGPFGAIGTRLANGLTSVHNGPWLATASGVPWITAQG</sequence>
<evidence type="ECO:0000313" key="1">
    <source>
        <dbReference type="EMBL" id="KAH7930025.1"/>
    </source>
</evidence>
<accession>A0ACB8BVN8</accession>
<protein>
    <submittedName>
        <fullName evidence="1">Uncharacterized protein</fullName>
    </submittedName>
</protein>
<comment type="caution">
    <text evidence="1">The sequence shown here is derived from an EMBL/GenBank/DDBJ whole genome shotgun (WGS) entry which is preliminary data.</text>
</comment>
<dbReference type="Proteomes" id="UP000790709">
    <property type="component" value="Unassembled WGS sequence"/>
</dbReference>
<dbReference type="EMBL" id="MU266335">
    <property type="protein sequence ID" value="KAH7930025.1"/>
    <property type="molecule type" value="Genomic_DNA"/>
</dbReference>
<organism evidence="1 2">
    <name type="scientific">Leucogyrophana mollusca</name>
    <dbReference type="NCBI Taxonomy" id="85980"/>
    <lineage>
        <taxon>Eukaryota</taxon>
        <taxon>Fungi</taxon>
        <taxon>Dikarya</taxon>
        <taxon>Basidiomycota</taxon>
        <taxon>Agaricomycotina</taxon>
        <taxon>Agaricomycetes</taxon>
        <taxon>Agaricomycetidae</taxon>
        <taxon>Boletales</taxon>
        <taxon>Boletales incertae sedis</taxon>
        <taxon>Leucogyrophana</taxon>
    </lineage>
</organism>
<proteinExistence type="predicted"/>